<feature type="domain" description="Beta-lactamase-like ARB-00930-like C-terminal" evidence="3">
    <location>
        <begin position="596"/>
        <end position="750"/>
    </location>
</feature>
<dbReference type="Pfam" id="PF26335">
    <property type="entry name" value="ARB_00930_C"/>
    <property type="match status" value="1"/>
</dbReference>
<dbReference type="InterPro" id="IPR051478">
    <property type="entry name" value="Beta-lactamase-like_AB/R"/>
</dbReference>
<dbReference type="Pfam" id="PF00144">
    <property type="entry name" value="Beta-lactamase"/>
    <property type="match status" value="1"/>
</dbReference>
<sequence length="751" mass="79704">MRSQQRCQTRSTSPGRAQDNDAIPSRAAPSVYKNKLKGRASKLGRVPTSAAYCQTGKSHARCGCGVCIATTTPIGSVSPCRPVAQPSSKRSTPGESGSALRSGTEMDFSRALSPVLGWKRQTGQGPWGAQPPATAIIAPAVTVQTGGRCAAGQIWGSSIANAQLTWDATPPRDVVTTPTNMALRKTALLLSSLAALHPSSSQPIDECPIFGASFPAAFNISATKAFSSARAAFPAAIEEQFSSGLLNRTHTVFAIDVFSTATNESVYSYFHVGDALKGAVAGGKLNDTTVSRVGSVTKLFTAYAILATAGIGVMDHPVTRYLPELGGNGAQSDPLERLRWEDVTVGALMSQQGGSGGVPGEVIQNCTGTPGECSIPDFLKLMRNEKRPTMPPFQRPLYSDGGWAILGRVLERLTNLPLNDALQKALSKPLDLNYTAYMKPPRNDTNAIVLPGSLDESSWGYDNQVISSSGGLYTSVADLRTVGLSILNSELLAPSTTRRWMHPLGSTTSLTFSVGAPWEIHRLAVPVTPKSNRTRIMDLYTKLGANAGYSSCIALSPDHGLGFSLMSVGATAGTDRITLRDLIGDVFLPAAEHAGAENAAANFAGTFVNEKTPGTNVTLTVDKGRPGLGLAKFFIDGMDVRGNVTTSPPPPGSKFAVRIYGAGSSSPDNLPSALYRTRGTVRYSFRAVVEKLPFKKHTAARGGKSLFMNECLSWFSVGFTENIDEFVLEVVDGKLRSVEHPLTKTVMKRVK</sequence>
<dbReference type="PANTHER" id="PTHR22935">
    <property type="entry name" value="PENICILLIN-BINDING PROTEIN"/>
    <property type="match status" value="1"/>
</dbReference>
<feature type="domain" description="Beta-lactamase-related" evidence="2">
    <location>
        <begin position="269"/>
        <end position="583"/>
    </location>
</feature>
<dbReference type="InterPro" id="IPR001466">
    <property type="entry name" value="Beta-lactam-related"/>
</dbReference>
<feature type="region of interest" description="Disordered" evidence="1">
    <location>
        <begin position="1"/>
        <end position="30"/>
    </location>
</feature>
<dbReference type="PANTHER" id="PTHR22935:SF97">
    <property type="entry name" value="BETA-LACTAMASE-RELATED DOMAIN-CONTAINING PROTEIN"/>
    <property type="match status" value="1"/>
</dbReference>
<name>A0A2U3E180_PURLI</name>
<dbReference type="EMBL" id="LCWV01000015">
    <property type="protein sequence ID" value="PWI68269.1"/>
    <property type="molecule type" value="Genomic_DNA"/>
</dbReference>
<dbReference type="SUPFAM" id="SSF56601">
    <property type="entry name" value="beta-lactamase/transpeptidase-like"/>
    <property type="match status" value="1"/>
</dbReference>
<dbReference type="Proteomes" id="UP000245956">
    <property type="component" value="Unassembled WGS sequence"/>
</dbReference>
<feature type="compositionally biased region" description="Polar residues" evidence="1">
    <location>
        <begin position="85"/>
        <end position="101"/>
    </location>
</feature>
<gene>
    <name evidence="4" type="ORF">PCL_02038</name>
</gene>
<feature type="compositionally biased region" description="Polar residues" evidence="1">
    <location>
        <begin position="1"/>
        <end position="15"/>
    </location>
</feature>
<feature type="region of interest" description="Disordered" evidence="1">
    <location>
        <begin position="78"/>
        <end position="104"/>
    </location>
</feature>
<protein>
    <submittedName>
        <fullName evidence="4">Uncharacterized protein</fullName>
    </submittedName>
</protein>
<dbReference type="Gene3D" id="3.40.710.10">
    <property type="entry name" value="DD-peptidase/beta-lactamase superfamily"/>
    <property type="match status" value="1"/>
</dbReference>
<evidence type="ECO:0000313" key="4">
    <source>
        <dbReference type="EMBL" id="PWI68269.1"/>
    </source>
</evidence>
<evidence type="ECO:0000313" key="5">
    <source>
        <dbReference type="Proteomes" id="UP000245956"/>
    </source>
</evidence>
<proteinExistence type="predicted"/>
<evidence type="ECO:0000259" key="2">
    <source>
        <dbReference type="Pfam" id="PF00144"/>
    </source>
</evidence>
<evidence type="ECO:0000259" key="3">
    <source>
        <dbReference type="Pfam" id="PF26335"/>
    </source>
</evidence>
<dbReference type="InterPro" id="IPR012338">
    <property type="entry name" value="Beta-lactam/transpept-like"/>
</dbReference>
<accession>A0A2U3E180</accession>
<reference evidence="4 5" key="1">
    <citation type="journal article" date="2016" name="Front. Microbiol.">
        <title>Genome and transcriptome sequences reveal the specific parasitism of the nematophagous Purpureocillium lilacinum 36-1.</title>
        <authorList>
            <person name="Xie J."/>
            <person name="Li S."/>
            <person name="Mo C."/>
            <person name="Xiao X."/>
            <person name="Peng D."/>
            <person name="Wang G."/>
            <person name="Xiao Y."/>
        </authorList>
    </citation>
    <scope>NUCLEOTIDE SEQUENCE [LARGE SCALE GENOMIC DNA]</scope>
    <source>
        <strain evidence="4 5">36-1</strain>
    </source>
</reference>
<organism evidence="4 5">
    <name type="scientific">Purpureocillium lilacinum</name>
    <name type="common">Paecilomyces lilacinus</name>
    <dbReference type="NCBI Taxonomy" id="33203"/>
    <lineage>
        <taxon>Eukaryota</taxon>
        <taxon>Fungi</taxon>
        <taxon>Dikarya</taxon>
        <taxon>Ascomycota</taxon>
        <taxon>Pezizomycotina</taxon>
        <taxon>Sordariomycetes</taxon>
        <taxon>Hypocreomycetidae</taxon>
        <taxon>Hypocreales</taxon>
        <taxon>Ophiocordycipitaceae</taxon>
        <taxon>Purpureocillium</taxon>
    </lineage>
</organism>
<comment type="caution">
    <text evidence="4">The sequence shown here is derived from an EMBL/GenBank/DDBJ whole genome shotgun (WGS) entry which is preliminary data.</text>
</comment>
<dbReference type="InterPro" id="IPR058664">
    <property type="entry name" value="ARB_00930-like_C"/>
</dbReference>
<dbReference type="AlphaFoldDB" id="A0A2U3E180"/>
<evidence type="ECO:0000256" key="1">
    <source>
        <dbReference type="SAM" id="MobiDB-lite"/>
    </source>
</evidence>